<proteinExistence type="predicted"/>
<dbReference type="Proteomes" id="UP000324222">
    <property type="component" value="Unassembled WGS sequence"/>
</dbReference>
<gene>
    <name evidence="2" type="ORF">E2C01_037637</name>
</gene>
<name>A0A5B7FEM4_PORTR</name>
<keyword evidence="3" id="KW-1185">Reference proteome</keyword>
<organism evidence="2 3">
    <name type="scientific">Portunus trituberculatus</name>
    <name type="common">Swimming crab</name>
    <name type="synonym">Neptunus trituberculatus</name>
    <dbReference type="NCBI Taxonomy" id="210409"/>
    <lineage>
        <taxon>Eukaryota</taxon>
        <taxon>Metazoa</taxon>
        <taxon>Ecdysozoa</taxon>
        <taxon>Arthropoda</taxon>
        <taxon>Crustacea</taxon>
        <taxon>Multicrustacea</taxon>
        <taxon>Malacostraca</taxon>
        <taxon>Eumalacostraca</taxon>
        <taxon>Eucarida</taxon>
        <taxon>Decapoda</taxon>
        <taxon>Pleocyemata</taxon>
        <taxon>Brachyura</taxon>
        <taxon>Eubrachyura</taxon>
        <taxon>Portunoidea</taxon>
        <taxon>Portunidae</taxon>
        <taxon>Portuninae</taxon>
        <taxon>Portunus</taxon>
    </lineage>
</organism>
<reference evidence="2 3" key="1">
    <citation type="submission" date="2019-05" db="EMBL/GenBank/DDBJ databases">
        <title>Another draft genome of Portunus trituberculatus and its Hox gene families provides insights of decapod evolution.</title>
        <authorList>
            <person name="Jeong J.-H."/>
            <person name="Song I."/>
            <person name="Kim S."/>
            <person name="Choi T."/>
            <person name="Kim D."/>
            <person name="Ryu S."/>
            <person name="Kim W."/>
        </authorList>
    </citation>
    <scope>NUCLEOTIDE SEQUENCE [LARGE SCALE GENOMIC DNA]</scope>
    <source>
        <tissue evidence="2">Muscle</tissue>
    </source>
</reference>
<accession>A0A5B7FEM4</accession>
<sequence length="100" mass="11050">MKIPEYTDPSVSLKGGKEEEGGSGRWEGEEERRERKRGKGTSKSGSALGGAWNVHFGGAERQKRLSPGTTRREVVVASPTRAATLLCCHCRLQPDYDRMM</sequence>
<feature type="compositionally biased region" description="Basic and acidic residues" evidence="1">
    <location>
        <begin position="15"/>
        <end position="33"/>
    </location>
</feature>
<protein>
    <submittedName>
        <fullName evidence="2">Uncharacterized protein</fullName>
    </submittedName>
</protein>
<dbReference type="EMBL" id="VSRR010006070">
    <property type="protein sequence ID" value="MPC43977.1"/>
    <property type="molecule type" value="Genomic_DNA"/>
</dbReference>
<dbReference type="AlphaFoldDB" id="A0A5B7FEM4"/>
<evidence type="ECO:0000256" key="1">
    <source>
        <dbReference type="SAM" id="MobiDB-lite"/>
    </source>
</evidence>
<evidence type="ECO:0000313" key="2">
    <source>
        <dbReference type="EMBL" id="MPC43977.1"/>
    </source>
</evidence>
<evidence type="ECO:0000313" key="3">
    <source>
        <dbReference type="Proteomes" id="UP000324222"/>
    </source>
</evidence>
<comment type="caution">
    <text evidence="2">The sequence shown here is derived from an EMBL/GenBank/DDBJ whole genome shotgun (WGS) entry which is preliminary data.</text>
</comment>
<feature type="region of interest" description="Disordered" evidence="1">
    <location>
        <begin position="1"/>
        <end position="73"/>
    </location>
</feature>